<dbReference type="EMBL" id="JAAXYH010000002">
    <property type="protein sequence ID" value="NMH64210.1"/>
    <property type="molecule type" value="Genomic_DNA"/>
</dbReference>
<keyword evidence="6 13" id="KW-0456">Lyase</keyword>
<dbReference type="RefSeq" id="WP_169562903.1">
    <property type="nucleotide sequence ID" value="NZ_JAAXYH010000002.1"/>
</dbReference>
<dbReference type="PANTHER" id="PTHR42743">
    <property type="entry name" value="AMINO-ACID AMINOTRANSFERASE"/>
    <property type="match status" value="1"/>
</dbReference>
<evidence type="ECO:0000256" key="6">
    <source>
        <dbReference type="ARBA" id="ARBA00023239"/>
    </source>
</evidence>
<evidence type="ECO:0000256" key="10">
    <source>
        <dbReference type="ARBA" id="ARBA00054027"/>
    </source>
</evidence>
<evidence type="ECO:0000313" key="13">
    <source>
        <dbReference type="EMBL" id="NMH64210.1"/>
    </source>
</evidence>
<keyword evidence="5" id="KW-0289">Folate biosynthesis</keyword>
<evidence type="ECO:0000256" key="5">
    <source>
        <dbReference type="ARBA" id="ARBA00022909"/>
    </source>
</evidence>
<comment type="cofactor">
    <cofactor evidence="1">
        <name>pyridoxal 5'-phosphate</name>
        <dbReference type="ChEBI" id="CHEBI:597326"/>
    </cofactor>
</comment>
<evidence type="ECO:0000256" key="11">
    <source>
        <dbReference type="ARBA" id="ARBA00069174"/>
    </source>
</evidence>
<comment type="caution">
    <text evidence="13">The sequence shown here is derived from an EMBL/GenBank/DDBJ whole genome shotgun (WGS) entry which is preliminary data.</text>
</comment>
<gene>
    <name evidence="13" type="primary">pabC</name>
    <name evidence="13" type="ORF">HC757_03380</name>
</gene>
<dbReference type="GO" id="GO:0030170">
    <property type="term" value="F:pyridoxal phosphate binding"/>
    <property type="evidence" value="ECO:0007669"/>
    <property type="project" value="InterPro"/>
</dbReference>
<sequence>MTQVWVNGQAMASVSPFDRGLAYGDGLFATMRVGPEGIAFFDAHMQRLQQGAARLGLDWHLSPELAALLHRLGAAHPHQCIKLVITRGVGGRGYAPPTPCHPTEIVSLHPIPEHYADWQRQGIRLCTSGVRLGRQPLLAGIKHLNRLEQVLIRSAVLPDGIDDWLVKDSHRLLISSSMGNLFFVRENQVFTPALTACGVAGVMRAQVIMALADLGFNVIVADLNEDFLHYASHVFVTNSLFGIVDVLAIDRVNYPRAQFTASLRQTLALIL</sequence>
<dbReference type="InterPro" id="IPR036038">
    <property type="entry name" value="Aminotransferase-like"/>
</dbReference>
<dbReference type="InterPro" id="IPR043131">
    <property type="entry name" value="BCAT-like_N"/>
</dbReference>
<dbReference type="GO" id="GO:0005829">
    <property type="term" value="C:cytosol"/>
    <property type="evidence" value="ECO:0007669"/>
    <property type="project" value="TreeGrafter"/>
</dbReference>
<dbReference type="Pfam" id="PF01063">
    <property type="entry name" value="Aminotran_4"/>
    <property type="match status" value="1"/>
</dbReference>
<dbReference type="SUPFAM" id="SSF56752">
    <property type="entry name" value="D-aminoacid aminotransferase-like PLP-dependent enzymes"/>
    <property type="match status" value="1"/>
</dbReference>
<keyword evidence="4" id="KW-0663">Pyridoxal phosphate</keyword>
<dbReference type="GO" id="GO:0046656">
    <property type="term" value="P:folic acid biosynthetic process"/>
    <property type="evidence" value="ECO:0007669"/>
    <property type="project" value="UniProtKB-KW"/>
</dbReference>
<organism evidence="13 14">
    <name type="scientific">Shewanella salipaludis</name>
    <dbReference type="NCBI Taxonomy" id="2723052"/>
    <lineage>
        <taxon>Bacteria</taxon>
        <taxon>Pseudomonadati</taxon>
        <taxon>Pseudomonadota</taxon>
        <taxon>Gammaproteobacteria</taxon>
        <taxon>Alteromonadales</taxon>
        <taxon>Shewanellaceae</taxon>
        <taxon>Shewanella</taxon>
    </lineage>
</organism>
<dbReference type="Proteomes" id="UP000737113">
    <property type="component" value="Unassembled WGS sequence"/>
</dbReference>
<comment type="pathway">
    <text evidence="7">Cofactor biosynthesis; tetrahydrofolate biosynthesis; 4-aminobenzoate from chorismate: step 2/2.</text>
</comment>
<dbReference type="FunFam" id="3.20.10.10:FF:000002">
    <property type="entry name" value="D-alanine aminotransferase"/>
    <property type="match status" value="1"/>
</dbReference>
<comment type="similarity">
    <text evidence="2">Belongs to the class-IV pyridoxal-phosphate-dependent aminotransferase family.</text>
</comment>
<dbReference type="NCBIfam" id="TIGR03461">
    <property type="entry name" value="pabC_Proteo"/>
    <property type="match status" value="1"/>
</dbReference>
<keyword evidence="14" id="KW-1185">Reference proteome</keyword>
<evidence type="ECO:0000256" key="3">
    <source>
        <dbReference type="ARBA" id="ARBA00011738"/>
    </source>
</evidence>
<evidence type="ECO:0000256" key="1">
    <source>
        <dbReference type="ARBA" id="ARBA00001933"/>
    </source>
</evidence>
<evidence type="ECO:0000256" key="8">
    <source>
        <dbReference type="ARBA" id="ARBA00035676"/>
    </source>
</evidence>
<dbReference type="EC" id="4.1.3.38" evidence="8 12"/>
<dbReference type="AlphaFoldDB" id="A0A972FQD1"/>
<evidence type="ECO:0000256" key="12">
    <source>
        <dbReference type="NCBIfam" id="TIGR03461"/>
    </source>
</evidence>
<evidence type="ECO:0000313" key="14">
    <source>
        <dbReference type="Proteomes" id="UP000737113"/>
    </source>
</evidence>
<dbReference type="InterPro" id="IPR017824">
    <property type="entry name" value="Aminodeoxychorismate_lyase_IV"/>
</dbReference>
<dbReference type="Gene3D" id="3.30.470.10">
    <property type="match status" value="1"/>
</dbReference>
<evidence type="ECO:0000256" key="4">
    <source>
        <dbReference type="ARBA" id="ARBA00022898"/>
    </source>
</evidence>
<protein>
    <recommendedName>
        <fullName evidence="11 12">Aminodeoxychorismate lyase</fullName>
        <ecNumber evidence="8 12">4.1.3.38</ecNumber>
    </recommendedName>
</protein>
<comment type="function">
    <text evidence="10">Involved in the biosynthesis of p-aminobenzoate (PABA), a precursor of tetrahydrofolate. Converts 4-amino-4-deoxychorismate into 4-aminobenzoate (PABA) and pyruvate.</text>
</comment>
<dbReference type="CDD" id="cd01559">
    <property type="entry name" value="ADCL_like"/>
    <property type="match status" value="1"/>
</dbReference>
<dbReference type="Gene3D" id="3.20.10.10">
    <property type="entry name" value="D-amino Acid Aminotransferase, subunit A, domain 2"/>
    <property type="match status" value="1"/>
</dbReference>
<dbReference type="InterPro" id="IPR001544">
    <property type="entry name" value="Aminotrans_IV"/>
</dbReference>
<evidence type="ECO:0000256" key="9">
    <source>
        <dbReference type="ARBA" id="ARBA00049529"/>
    </source>
</evidence>
<evidence type="ECO:0000256" key="2">
    <source>
        <dbReference type="ARBA" id="ARBA00009320"/>
    </source>
</evidence>
<comment type="catalytic activity">
    <reaction evidence="9">
        <text>4-amino-4-deoxychorismate = 4-aminobenzoate + pyruvate + H(+)</text>
        <dbReference type="Rhea" id="RHEA:16201"/>
        <dbReference type="ChEBI" id="CHEBI:15361"/>
        <dbReference type="ChEBI" id="CHEBI:15378"/>
        <dbReference type="ChEBI" id="CHEBI:17836"/>
        <dbReference type="ChEBI" id="CHEBI:58406"/>
        <dbReference type="EC" id="4.1.3.38"/>
    </reaction>
</comment>
<dbReference type="InterPro" id="IPR043132">
    <property type="entry name" value="BCAT-like_C"/>
</dbReference>
<reference evidence="13" key="1">
    <citation type="submission" date="2020-04" db="EMBL/GenBank/DDBJ databases">
        <title>Description of Shewanella salipaludis sp. nov., isolated from a salt marsh.</title>
        <authorList>
            <person name="Park S."/>
            <person name="Yoon J.-H."/>
        </authorList>
    </citation>
    <scope>NUCLEOTIDE SEQUENCE</scope>
    <source>
        <strain evidence="13">SHSM-M6</strain>
    </source>
</reference>
<evidence type="ECO:0000256" key="7">
    <source>
        <dbReference type="ARBA" id="ARBA00035633"/>
    </source>
</evidence>
<name>A0A972FQD1_9GAMM</name>
<dbReference type="PANTHER" id="PTHR42743:SF2">
    <property type="entry name" value="AMINODEOXYCHORISMATE LYASE"/>
    <property type="match status" value="1"/>
</dbReference>
<accession>A0A972FQD1</accession>
<dbReference type="GO" id="GO:0008153">
    <property type="term" value="P:4-aminobenzoate biosynthetic process"/>
    <property type="evidence" value="ECO:0007669"/>
    <property type="project" value="UniProtKB-UniRule"/>
</dbReference>
<dbReference type="NCBIfam" id="NF004761">
    <property type="entry name" value="PRK06092.1"/>
    <property type="match status" value="1"/>
</dbReference>
<proteinExistence type="inferred from homology"/>
<dbReference type="InterPro" id="IPR050571">
    <property type="entry name" value="Class-IV_PLP-Dep_Aminotrnsfr"/>
</dbReference>
<dbReference type="GO" id="GO:0008696">
    <property type="term" value="F:4-amino-4-deoxychorismate lyase activity"/>
    <property type="evidence" value="ECO:0007669"/>
    <property type="project" value="UniProtKB-UniRule"/>
</dbReference>
<comment type="subunit">
    <text evidence="3">Homodimer.</text>
</comment>